<accession>A0ABW5DAW2</accession>
<keyword evidence="1" id="KW-0812">Transmembrane</keyword>
<feature type="transmembrane region" description="Helical" evidence="1">
    <location>
        <begin position="26"/>
        <end position="49"/>
    </location>
</feature>
<dbReference type="Proteomes" id="UP001597375">
    <property type="component" value="Unassembled WGS sequence"/>
</dbReference>
<sequence length="187" mass="22372">MKSLPYVTEYVNTAFEREKSNWDYVFLRPVLIFFYFFLRVFIFPFKFFFHRRPYGFEARCIDGLLAFGMKYFATNEAVEMMVRHVQIEPLLYRHILSTQSGNHTPPSPLRKFNGIDGDFNMDDLREMVINNLTIGHDELSYEMLERFDKNDFLENLDELRRKIPEDHGLFRKGILEATQTSSRQWIG</sequence>
<dbReference type="EMBL" id="JBHUIT010000031">
    <property type="protein sequence ID" value="MFD2257750.1"/>
    <property type="molecule type" value="Genomic_DNA"/>
</dbReference>
<comment type="caution">
    <text evidence="2">The sequence shown here is derived from an EMBL/GenBank/DDBJ whole genome shotgun (WGS) entry which is preliminary data.</text>
</comment>
<organism evidence="2 3">
    <name type="scientific">Luteolibacter algae</name>
    <dbReference type="NCBI Taxonomy" id="454151"/>
    <lineage>
        <taxon>Bacteria</taxon>
        <taxon>Pseudomonadati</taxon>
        <taxon>Verrucomicrobiota</taxon>
        <taxon>Verrucomicrobiia</taxon>
        <taxon>Verrucomicrobiales</taxon>
        <taxon>Verrucomicrobiaceae</taxon>
        <taxon>Luteolibacter</taxon>
    </lineage>
</organism>
<proteinExistence type="predicted"/>
<evidence type="ECO:0000313" key="2">
    <source>
        <dbReference type="EMBL" id="MFD2257750.1"/>
    </source>
</evidence>
<dbReference type="Pfam" id="PF22523">
    <property type="entry name" value="DUF6999"/>
    <property type="match status" value="1"/>
</dbReference>
<evidence type="ECO:0000256" key="1">
    <source>
        <dbReference type="SAM" id="Phobius"/>
    </source>
</evidence>
<keyword evidence="3" id="KW-1185">Reference proteome</keyword>
<keyword evidence="1" id="KW-0472">Membrane</keyword>
<keyword evidence="1" id="KW-1133">Transmembrane helix</keyword>
<reference evidence="3" key="1">
    <citation type="journal article" date="2019" name="Int. J. Syst. Evol. Microbiol.">
        <title>The Global Catalogue of Microorganisms (GCM) 10K type strain sequencing project: providing services to taxonomists for standard genome sequencing and annotation.</title>
        <authorList>
            <consortium name="The Broad Institute Genomics Platform"/>
            <consortium name="The Broad Institute Genome Sequencing Center for Infectious Disease"/>
            <person name="Wu L."/>
            <person name="Ma J."/>
        </authorList>
    </citation>
    <scope>NUCLEOTIDE SEQUENCE [LARGE SCALE GENOMIC DNA]</scope>
    <source>
        <strain evidence="3">CGMCC 4.7106</strain>
    </source>
</reference>
<dbReference type="InterPro" id="IPR054268">
    <property type="entry name" value="DUF6999"/>
</dbReference>
<gene>
    <name evidence="2" type="ORF">ACFSSA_13800</name>
</gene>
<evidence type="ECO:0000313" key="3">
    <source>
        <dbReference type="Proteomes" id="UP001597375"/>
    </source>
</evidence>
<name>A0ABW5DAW2_9BACT</name>
<protein>
    <submittedName>
        <fullName evidence="2">DUF6999 family protein</fullName>
    </submittedName>
</protein>
<dbReference type="RefSeq" id="WP_386821102.1">
    <property type="nucleotide sequence ID" value="NZ_JBHUIT010000031.1"/>
</dbReference>